<dbReference type="EMBL" id="EAAA01001164">
    <property type="status" value="NOT_ANNOTATED_CDS"/>
    <property type="molecule type" value="Genomic_DNA"/>
</dbReference>
<accession>F6VLB0</accession>
<dbReference type="Pfam" id="PF13768">
    <property type="entry name" value="VWA_3"/>
    <property type="match status" value="2"/>
</dbReference>
<dbReference type="STRING" id="7719.ENSCINP00000026586"/>
<keyword evidence="4" id="KW-1185">Reference proteome</keyword>
<dbReference type="InterPro" id="IPR036465">
    <property type="entry name" value="vWFA_dom_sf"/>
</dbReference>
<name>F6VLB0_CIOIN</name>
<feature type="region of interest" description="Disordered" evidence="1">
    <location>
        <begin position="713"/>
        <end position="781"/>
    </location>
</feature>
<dbReference type="Gene3D" id="3.40.50.410">
    <property type="entry name" value="von Willebrand factor, type A domain"/>
    <property type="match status" value="1"/>
</dbReference>
<reference evidence="4" key="1">
    <citation type="journal article" date="2002" name="Science">
        <title>The draft genome of Ciona intestinalis: insights into chordate and vertebrate origins.</title>
        <authorList>
            <person name="Dehal P."/>
            <person name="Satou Y."/>
            <person name="Campbell R.K."/>
            <person name="Chapman J."/>
            <person name="Degnan B."/>
            <person name="De Tomaso A."/>
            <person name="Davidson B."/>
            <person name="Di Gregorio A."/>
            <person name="Gelpke M."/>
            <person name="Goodstein D.M."/>
            <person name="Harafuji N."/>
            <person name="Hastings K.E."/>
            <person name="Ho I."/>
            <person name="Hotta K."/>
            <person name="Huang W."/>
            <person name="Kawashima T."/>
            <person name="Lemaire P."/>
            <person name="Martinez D."/>
            <person name="Meinertzhagen I.A."/>
            <person name="Necula S."/>
            <person name="Nonaka M."/>
            <person name="Putnam N."/>
            <person name="Rash S."/>
            <person name="Saiga H."/>
            <person name="Satake M."/>
            <person name="Terry A."/>
            <person name="Yamada L."/>
            <person name="Wang H.G."/>
            <person name="Awazu S."/>
            <person name="Azumi K."/>
            <person name="Boore J."/>
            <person name="Branno M."/>
            <person name="Chin-Bow S."/>
            <person name="DeSantis R."/>
            <person name="Doyle S."/>
            <person name="Francino P."/>
            <person name="Keys D.N."/>
            <person name="Haga S."/>
            <person name="Hayashi H."/>
            <person name="Hino K."/>
            <person name="Imai K.S."/>
            <person name="Inaba K."/>
            <person name="Kano S."/>
            <person name="Kobayashi K."/>
            <person name="Kobayashi M."/>
            <person name="Lee B.I."/>
            <person name="Makabe K.W."/>
            <person name="Manohar C."/>
            <person name="Matassi G."/>
            <person name="Medina M."/>
            <person name="Mochizuki Y."/>
            <person name="Mount S."/>
            <person name="Morishita T."/>
            <person name="Miura S."/>
            <person name="Nakayama A."/>
            <person name="Nishizaka S."/>
            <person name="Nomoto H."/>
            <person name="Ohta F."/>
            <person name="Oishi K."/>
            <person name="Rigoutsos I."/>
            <person name="Sano M."/>
            <person name="Sasaki A."/>
            <person name="Sasakura Y."/>
            <person name="Shoguchi E."/>
            <person name="Shin-i T."/>
            <person name="Spagnuolo A."/>
            <person name="Stainier D."/>
            <person name="Suzuki M.M."/>
            <person name="Tassy O."/>
            <person name="Takatori N."/>
            <person name="Tokuoka M."/>
            <person name="Yagi K."/>
            <person name="Yoshizaki F."/>
            <person name="Wada S."/>
            <person name="Zhang C."/>
            <person name="Hyatt P.D."/>
            <person name="Larimer F."/>
            <person name="Detter C."/>
            <person name="Doggett N."/>
            <person name="Glavina T."/>
            <person name="Hawkins T."/>
            <person name="Richardson P."/>
            <person name="Lucas S."/>
            <person name="Kohara Y."/>
            <person name="Levine M."/>
            <person name="Satoh N."/>
            <person name="Rokhsar D.S."/>
        </authorList>
    </citation>
    <scope>NUCLEOTIDE SEQUENCE [LARGE SCALE GENOMIC DNA]</scope>
</reference>
<dbReference type="SUPFAM" id="SSF53300">
    <property type="entry name" value="vWA-like"/>
    <property type="match status" value="1"/>
</dbReference>
<evidence type="ECO:0000256" key="1">
    <source>
        <dbReference type="SAM" id="MobiDB-lite"/>
    </source>
</evidence>
<dbReference type="InterPro" id="IPR002035">
    <property type="entry name" value="VWF_A"/>
</dbReference>
<dbReference type="AlphaFoldDB" id="F6VLB0"/>
<evidence type="ECO:0000313" key="3">
    <source>
        <dbReference type="Ensembl" id="ENSCINP00000026586.2"/>
    </source>
</evidence>
<dbReference type="OMA" id="VIMDWWY"/>
<proteinExistence type="predicted"/>
<feature type="domain" description="VWFA" evidence="2">
    <location>
        <begin position="507"/>
        <end position="685"/>
    </location>
</feature>
<dbReference type="InterPro" id="IPR032770">
    <property type="entry name" value="DUF4537"/>
</dbReference>
<dbReference type="PANTHER" id="PTHR46785:SF1">
    <property type="entry name" value="VON WILLEBRAND FACTOR A DOMAIN-CONTAINING PROTEIN 3B"/>
    <property type="match status" value="1"/>
</dbReference>
<dbReference type="HOGENOM" id="CLU_008285_0_0_1"/>
<dbReference type="PANTHER" id="PTHR46785">
    <property type="entry name" value="VON WILLEBRAND FACTOR A DOMAIN-CONTAINING PROTEIN 3B"/>
    <property type="match status" value="1"/>
</dbReference>
<protein>
    <recommendedName>
        <fullName evidence="2">VWFA domain-containing protein</fullName>
    </recommendedName>
</protein>
<evidence type="ECO:0000259" key="2">
    <source>
        <dbReference type="PROSITE" id="PS50234"/>
    </source>
</evidence>
<sequence length="1177" mass="134181">EKERGKKSTYEMIGQPLEGGEQWELDVRPLISSNKWLQVHGLQRNRLSMKQILSQIGFKHTETYVETLGKPVGSYYGLGLFQQFQRKDGKLYNITVGREKLKQIEESLLRASHLFKRRLEWLTNGSRRIFGVIQEHSVCLVLDVSTMSQTQFDLYRESLCEVIRDQVSQLAKFNMIKAQADMEMWHEQAMPVTEVTIKSAIEWVQKLDRMAESSRTGCTESVLKAMEDDTLDAVYLFAEGDVFETSKELLRQKLVGTQHPLHTVSFNAAKGGTIKFLKEIAAQTNGRFHAFVVKSIYEEDADALPANAAPPGGDAARISVRLSQKAKGGIPAGSGVREDVFRIWCELEESRNNHAQIQTLLAEIPETVSETAVVDRPVQTNRQEQYMSSKEWLQRHGLEAQKVTAFQALAACSFRHVDGVVDLKGKPAPNTQTSDAENLRKLVNAKYCHQFAHTKWKDGTVVHVHITAEQHRVFEKKMKTTLDAIQQRIDWLQQGSREVFGTILEEQVYILIDTSQSMKDKLSMVKEKIFQLMQEQLRHKSKFNLIKFDTKAQAWRDRVADVTEQNLLNAWNWVKDIGVGGSTNTLAAIRIALSDPHTHAIYLLTDGRPDQNPRSILAQVQLQHPVPIHTIAFNCNDHDANKFLYQLSSDTGGRYHNFSTNGSLADGPPPFESKSEDVSLLKKELGKGKRDLEKVSKLRARCVMLDWYHNKKHKSDSDQLPARPHTSLGYSPSPPATSIAHKNHRGRTGVNDLEIKRRQSRRKLQSTGQNQAGHTKTSLLRLASQPHSEVDGWMLPESKDFMEKQISKSIVTYLSLLINHILADIMRLKAEAKRKPKKKKKPEFSFSSLDIPNTIWLKKNSLVARKLTVMDVLTPTIVRVTPKYIPVLDTHVVSKVFNDVLPIAHVSPRTKKEIRLVNPSAVDLPGYDQKLQATIQEYKTRLDLIVWRKLSQEEREKFDNKPVSYLDNTDAIGQAFDRMGWPIEESDLQLLVDEIYLGEKYLQQSTDLQRTAKQLAMVSPQRMEKEKRERSKSRNKFIDRFRGQNVIARDECDGFYYAGLVKRCTDARHALVEFNHGEEANIPMRFVIAMTGAVSCPPLKVGDYVLALNETNRNVPCYIPGMVIGTPKRSQVRDKFFTILNYDNTKSSLLRNKLVKISEVRYSFATRYIERANLTDD</sequence>
<dbReference type="Pfam" id="PF15057">
    <property type="entry name" value="DUF4537"/>
    <property type="match status" value="1"/>
</dbReference>
<dbReference type="PROSITE" id="PS50234">
    <property type="entry name" value="VWFA"/>
    <property type="match status" value="1"/>
</dbReference>
<dbReference type="CDD" id="cd00198">
    <property type="entry name" value="vWFA"/>
    <property type="match status" value="1"/>
</dbReference>
<dbReference type="Proteomes" id="UP000008144">
    <property type="component" value="Chromosome 14"/>
</dbReference>
<dbReference type="InParanoid" id="F6VLB0"/>
<organism evidence="3 4">
    <name type="scientific">Ciona intestinalis</name>
    <name type="common">Transparent sea squirt</name>
    <name type="synonym">Ascidia intestinalis</name>
    <dbReference type="NCBI Taxonomy" id="7719"/>
    <lineage>
        <taxon>Eukaryota</taxon>
        <taxon>Metazoa</taxon>
        <taxon>Chordata</taxon>
        <taxon>Tunicata</taxon>
        <taxon>Ascidiacea</taxon>
        <taxon>Phlebobranchia</taxon>
        <taxon>Cionidae</taxon>
        <taxon>Ciona</taxon>
    </lineage>
</organism>
<reference evidence="3" key="2">
    <citation type="journal article" date="2008" name="Genome Biol.">
        <title>Improved genome assembly and evidence-based global gene model set for the chordate Ciona intestinalis: new insight into intron and operon populations.</title>
        <authorList>
            <person name="Satou Y."/>
            <person name="Mineta K."/>
            <person name="Ogasawara M."/>
            <person name="Sasakura Y."/>
            <person name="Shoguchi E."/>
            <person name="Ueno K."/>
            <person name="Yamada L."/>
            <person name="Matsumoto J."/>
            <person name="Wasserscheid J."/>
            <person name="Dewar K."/>
            <person name="Wiley G.B."/>
            <person name="Macmil S.L."/>
            <person name="Roe B.A."/>
            <person name="Zeller R.W."/>
            <person name="Hastings K.E."/>
            <person name="Lemaire P."/>
            <person name="Lindquist E."/>
            <person name="Endo T."/>
            <person name="Hotta K."/>
            <person name="Inaba K."/>
        </authorList>
    </citation>
    <scope>NUCLEOTIDE SEQUENCE [LARGE SCALE GENOMIC DNA]</scope>
    <source>
        <strain evidence="3">wild type</strain>
    </source>
</reference>
<reference evidence="3" key="4">
    <citation type="submission" date="2025-09" db="UniProtKB">
        <authorList>
            <consortium name="Ensembl"/>
        </authorList>
    </citation>
    <scope>IDENTIFICATION</scope>
</reference>
<dbReference type="Ensembl" id="ENSCINT00000026832.2">
    <property type="protein sequence ID" value="ENSCINP00000026586.2"/>
    <property type="gene ID" value="ENSCING00000014797.2"/>
</dbReference>
<dbReference type="GeneTree" id="ENSGT00940000157237"/>
<evidence type="ECO:0000313" key="4">
    <source>
        <dbReference type="Proteomes" id="UP000008144"/>
    </source>
</evidence>
<reference evidence="3" key="3">
    <citation type="submission" date="2025-08" db="UniProtKB">
        <authorList>
            <consortium name="Ensembl"/>
        </authorList>
    </citation>
    <scope>IDENTIFICATION</scope>
</reference>
<feature type="compositionally biased region" description="Polar residues" evidence="1">
    <location>
        <begin position="765"/>
        <end position="778"/>
    </location>
</feature>